<dbReference type="EMBL" id="QUMU01000003">
    <property type="protein sequence ID" value="REG34364.1"/>
    <property type="molecule type" value="Genomic_DNA"/>
</dbReference>
<evidence type="ECO:0000313" key="2">
    <source>
        <dbReference type="EMBL" id="AKJ01546.1"/>
    </source>
</evidence>
<proteinExistence type="predicted"/>
<evidence type="ECO:0000313" key="4">
    <source>
        <dbReference type="Proteomes" id="UP000035579"/>
    </source>
</evidence>
<dbReference type="AlphaFoldDB" id="A0AAC8TEE4"/>
<accession>A0AAC8TEE4</accession>
<dbReference type="Proteomes" id="UP000256345">
    <property type="component" value="Unassembled WGS sequence"/>
</dbReference>
<name>A0AAC8TEE4_9BACT</name>
<evidence type="ECO:0000313" key="3">
    <source>
        <dbReference type="EMBL" id="REG34364.1"/>
    </source>
</evidence>
<keyword evidence="5" id="KW-1185">Reference proteome</keyword>
<feature type="compositionally biased region" description="Pro residues" evidence="1">
    <location>
        <begin position="148"/>
        <end position="170"/>
    </location>
</feature>
<sequence>MEELLESFGEPAQRSTQAEDVVLGYWNETAPAGTRGVQFRVSQQSGRLQRIDVFPETPPSRALLDEEYGPACGSAKPKKADKKKPADKASKKKPAACYVVKITSGNRFYFHYATLGLAIFFDQQQVQSLAYVLPSRAKRPLKKEAPLDEPPALPQKPEPTVAPAPAPEPEPTVAQAAPPEPAPAPAPVASSETTPPPEPLSFDTSLRRPTVVETETAAETAPATAKAPTTARAGSDTPPDRALGVWTEEEENSNSSGSGSLLDEVNSKNDFLDVGGFFYQRADLAGSRLGTDTQLQPRFPALVRVYLDARPMERLRSFVVGRLVYDPLDVTLSTPQPGLDQLWFNFDLGRLVFITVGRQQIKWGSSQIWNPTDFLQQPNPQPLEGIDLRTGVDMLKLNVPIAPLGAHLTLIASADLHGPAEDRLRYGGAVRADVALGPTGELGFSASFLQQRRPRYGLDLSMGVGPVDLNAEVALVRDTDVRLWERAGTGFAQRAFGGPKLLASGGLSTQFRLADLYRVALRFEGFYNSLGYDDRAFLTLLQSTGDYRGLFFGRYYAMGQAIFSRRSSFYPSLIFTNVVNVLDRSLLSRVDFSLLVTPSTRIFIFAEVPFGERGSEFLYQPDPTVVEDAAPVGLGLFRAGINIRMRM</sequence>
<protein>
    <submittedName>
        <fullName evidence="2">Uncharacterized protein</fullName>
    </submittedName>
</protein>
<feature type="region of interest" description="Disordered" evidence="1">
    <location>
        <begin position="60"/>
        <end position="88"/>
    </location>
</feature>
<dbReference type="Proteomes" id="UP000035579">
    <property type="component" value="Chromosome"/>
</dbReference>
<organism evidence="2 4">
    <name type="scientific">Archangium gephyra</name>
    <dbReference type="NCBI Taxonomy" id="48"/>
    <lineage>
        <taxon>Bacteria</taxon>
        <taxon>Pseudomonadati</taxon>
        <taxon>Myxococcota</taxon>
        <taxon>Myxococcia</taxon>
        <taxon>Myxococcales</taxon>
        <taxon>Cystobacterineae</taxon>
        <taxon>Archangiaceae</taxon>
        <taxon>Archangium</taxon>
    </lineage>
</organism>
<gene>
    <name evidence="2" type="ORF">AA314_03172</name>
    <name evidence="3" type="ORF">ATI61_103257</name>
</gene>
<evidence type="ECO:0000256" key="1">
    <source>
        <dbReference type="SAM" id="MobiDB-lite"/>
    </source>
</evidence>
<evidence type="ECO:0000313" key="5">
    <source>
        <dbReference type="Proteomes" id="UP000256345"/>
    </source>
</evidence>
<dbReference type="KEGG" id="age:AA314_03172"/>
<dbReference type="EMBL" id="CP011509">
    <property type="protein sequence ID" value="AKJ01546.1"/>
    <property type="molecule type" value="Genomic_DNA"/>
</dbReference>
<feature type="region of interest" description="Disordered" evidence="1">
    <location>
        <begin position="142"/>
        <end position="263"/>
    </location>
</feature>
<reference evidence="3 5" key="2">
    <citation type="submission" date="2018-08" db="EMBL/GenBank/DDBJ databases">
        <title>Genomic Encyclopedia of Archaeal and Bacterial Type Strains, Phase II (KMG-II): from individual species to whole genera.</title>
        <authorList>
            <person name="Goeker M."/>
        </authorList>
    </citation>
    <scope>NUCLEOTIDE SEQUENCE [LARGE SCALE GENOMIC DNA]</scope>
    <source>
        <strain evidence="3 5">DSM 2261</strain>
    </source>
</reference>
<reference evidence="2 4" key="1">
    <citation type="submission" date="2015-05" db="EMBL/GenBank/DDBJ databases">
        <title>Genome assembly of Archangium gephyra DSM 2261.</title>
        <authorList>
            <person name="Sharma G."/>
            <person name="Subramanian S."/>
        </authorList>
    </citation>
    <scope>NUCLEOTIDE SEQUENCE [LARGE SCALE GENOMIC DNA]</scope>
    <source>
        <strain evidence="2 4">DSM 2261</strain>
    </source>
</reference>
<feature type="compositionally biased region" description="Low complexity" evidence="1">
    <location>
        <begin position="209"/>
        <end position="231"/>
    </location>
</feature>